<evidence type="ECO:0000313" key="3">
    <source>
        <dbReference type="EMBL" id="ATY84535.1"/>
    </source>
</evidence>
<dbReference type="InterPro" id="IPR006286">
    <property type="entry name" value="C56_PfpI-like"/>
</dbReference>
<dbReference type="GO" id="GO:0006508">
    <property type="term" value="P:proteolysis"/>
    <property type="evidence" value="ECO:0007669"/>
    <property type="project" value="UniProtKB-KW"/>
</dbReference>
<keyword evidence="3" id="KW-0645">Protease</keyword>
<feature type="domain" description="DJ-1/PfpI" evidence="2">
    <location>
        <begin position="2"/>
        <end position="166"/>
    </location>
</feature>
<keyword evidence="3" id="KW-0378">Hydrolase</keyword>
<dbReference type="Proteomes" id="UP000231932">
    <property type="component" value="Chromosome"/>
</dbReference>
<dbReference type="Gene3D" id="3.40.50.880">
    <property type="match status" value="1"/>
</dbReference>
<evidence type="ECO:0000259" key="2">
    <source>
        <dbReference type="Pfam" id="PF01965"/>
    </source>
</evidence>
<dbReference type="AlphaFoldDB" id="A0A2K8N621"/>
<dbReference type="NCBIfam" id="TIGR01382">
    <property type="entry name" value="PfpI"/>
    <property type="match status" value="1"/>
</dbReference>
<dbReference type="EMBL" id="CP024955">
    <property type="protein sequence ID" value="ATY84535.1"/>
    <property type="molecule type" value="Genomic_DNA"/>
</dbReference>
<dbReference type="SUPFAM" id="SSF52317">
    <property type="entry name" value="Class I glutamine amidotransferase-like"/>
    <property type="match status" value="1"/>
</dbReference>
<dbReference type="RefSeq" id="WP_100667354.1">
    <property type="nucleotide sequence ID" value="NZ_CP024955.1"/>
</dbReference>
<dbReference type="KEGG" id="kyr:CVV65_05855"/>
<reference evidence="4" key="1">
    <citation type="submission" date="2017-11" db="EMBL/GenBank/DDBJ databases">
        <title>Complete Genome Sequence of Kyrpidia sp. Strain EA-1, a thermophilic, hydrogen-oxidizing Bacterium, isolated from the Azores.</title>
        <authorList>
            <person name="Reiner J.E."/>
            <person name="Lapp C.J."/>
            <person name="Bunk B."/>
            <person name="Gescher J."/>
        </authorList>
    </citation>
    <scope>NUCLEOTIDE SEQUENCE [LARGE SCALE GENOMIC DNA]</scope>
    <source>
        <strain evidence="4">EA-1</strain>
    </source>
</reference>
<dbReference type="InterPro" id="IPR002818">
    <property type="entry name" value="DJ-1/PfpI"/>
</dbReference>
<dbReference type="Pfam" id="PF01965">
    <property type="entry name" value="DJ-1_PfpI"/>
    <property type="match status" value="1"/>
</dbReference>
<proteinExistence type="inferred from homology"/>
<accession>A0A2K8N621</accession>
<evidence type="ECO:0000313" key="4">
    <source>
        <dbReference type="Proteomes" id="UP000231932"/>
    </source>
</evidence>
<dbReference type="GO" id="GO:0008233">
    <property type="term" value="F:peptidase activity"/>
    <property type="evidence" value="ECO:0007669"/>
    <property type="project" value="UniProtKB-KW"/>
</dbReference>
<organism evidence="3 4">
    <name type="scientific">Kyrpidia spormannii</name>
    <dbReference type="NCBI Taxonomy" id="2055160"/>
    <lineage>
        <taxon>Bacteria</taxon>
        <taxon>Bacillati</taxon>
        <taxon>Bacillota</taxon>
        <taxon>Bacilli</taxon>
        <taxon>Bacillales</taxon>
        <taxon>Alicyclobacillaceae</taxon>
        <taxon>Kyrpidia</taxon>
    </lineage>
</organism>
<dbReference type="PANTHER" id="PTHR42733">
    <property type="entry name" value="DJ-1 PROTEIN"/>
    <property type="match status" value="1"/>
</dbReference>
<protein>
    <submittedName>
        <fullName evidence="3">Protease</fullName>
    </submittedName>
</protein>
<dbReference type="InterPro" id="IPR029062">
    <property type="entry name" value="Class_I_gatase-like"/>
</dbReference>
<dbReference type="PROSITE" id="PS51276">
    <property type="entry name" value="PEPTIDASE_C56_PFPI"/>
    <property type="match status" value="1"/>
</dbReference>
<gene>
    <name evidence="3" type="ORF">CVV65_05855</name>
</gene>
<keyword evidence="4" id="KW-1185">Reference proteome</keyword>
<evidence type="ECO:0000256" key="1">
    <source>
        <dbReference type="ARBA" id="ARBA00008542"/>
    </source>
</evidence>
<name>A0A2K8N621_9BACL</name>
<dbReference type="PANTHER" id="PTHR42733:SF12">
    <property type="entry name" value="PROTEINASE"/>
    <property type="match status" value="1"/>
</dbReference>
<dbReference type="OrthoDB" id="9792284at2"/>
<sequence length="176" mass="19388">MKRVAFLLANDYEDSEIKTPYEAIKSAGYETVIVGLKKGEQLVGKNRQARYTVDASIDEVRADQFDAVVIPGGSSPENLRLNQQVLQFVKDMDRQGKVIAAICHGPQILISAGLTKGKKMTCYPPLRDDLINAGATYVDQEVVVDGNYITSRMPADEPAFIRETLSKLRTPVSQPS</sequence>
<dbReference type="CDD" id="cd03134">
    <property type="entry name" value="GATase1_PfpI_like"/>
    <property type="match status" value="1"/>
</dbReference>
<comment type="similarity">
    <text evidence="1">Belongs to the peptidase C56 family.</text>
</comment>